<feature type="transmembrane region" description="Helical" evidence="1">
    <location>
        <begin position="120"/>
        <end position="139"/>
    </location>
</feature>
<proteinExistence type="predicted"/>
<feature type="transmembrane region" description="Helical" evidence="1">
    <location>
        <begin position="89"/>
        <end position="108"/>
    </location>
</feature>
<reference evidence="2" key="1">
    <citation type="submission" date="2021-01" db="EMBL/GenBank/DDBJ databases">
        <title>KCTC 19127 draft genome.</title>
        <authorList>
            <person name="An D."/>
        </authorList>
    </citation>
    <scope>NUCLEOTIDE SEQUENCE</scope>
    <source>
        <strain evidence="2">KCTC 19127</strain>
    </source>
</reference>
<name>A0A939C3E6_9ACTN</name>
<feature type="transmembrane region" description="Helical" evidence="1">
    <location>
        <begin position="212"/>
        <end position="233"/>
    </location>
</feature>
<dbReference type="RefSeq" id="WP_205257679.1">
    <property type="nucleotide sequence ID" value="NZ_BAAAPV010000005.1"/>
</dbReference>
<dbReference type="AlphaFoldDB" id="A0A939C3E6"/>
<evidence type="ECO:0000313" key="3">
    <source>
        <dbReference type="Proteomes" id="UP000663801"/>
    </source>
</evidence>
<evidence type="ECO:0000256" key="1">
    <source>
        <dbReference type="SAM" id="Phobius"/>
    </source>
</evidence>
<organism evidence="2 3">
    <name type="scientific">Nakamurella flavida</name>
    <dbReference type="NCBI Taxonomy" id="363630"/>
    <lineage>
        <taxon>Bacteria</taxon>
        <taxon>Bacillati</taxon>
        <taxon>Actinomycetota</taxon>
        <taxon>Actinomycetes</taxon>
        <taxon>Nakamurellales</taxon>
        <taxon>Nakamurellaceae</taxon>
        <taxon>Nakamurella</taxon>
    </lineage>
</organism>
<keyword evidence="3" id="KW-1185">Reference proteome</keyword>
<feature type="transmembrane region" description="Helical" evidence="1">
    <location>
        <begin position="6"/>
        <end position="25"/>
    </location>
</feature>
<keyword evidence="1" id="KW-0472">Membrane</keyword>
<dbReference type="NCBIfam" id="NF038012">
    <property type="entry name" value="DMT_1"/>
    <property type="match status" value="1"/>
</dbReference>
<dbReference type="PANTHER" id="PTHR40761:SF1">
    <property type="entry name" value="CONSERVED INTEGRAL MEMBRANE ALANINE VALINE AND LEUCINE RICH PROTEIN-RELATED"/>
    <property type="match status" value="1"/>
</dbReference>
<gene>
    <name evidence="2" type="ORF">JL107_13980</name>
</gene>
<dbReference type="Proteomes" id="UP000663801">
    <property type="component" value="Unassembled WGS sequence"/>
</dbReference>
<feature type="transmembrane region" description="Helical" evidence="1">
    <location>
        <begin position="151"/>
        <end position="170"/>
    </location>
</feature>
<feature type="transmembrane region" description="Helical" evidence="1">
    <location>
        <begin position="37"/>
        <end position="57"/>
    </location>
</feature>
<feature type="transmembrane region" description="Helical" evidence="1">
    <location>
        <begin position="182"/>
        <end position="200"/>
    </location>
</feature>
<evidence type="ECO:0000313" key="2">
    <source>
        <dbReference type="EMBL" id="MBM9477555.1"/>
    </source>
</evidence>
<comment type="caution">
    <text evidence="2">The sequence shown here is derived from an EMBL/GenBank/DDBJ whole genome shotgun (WGS) entry which is preliminary data.</text>
</comment>
<dbReference type="PANTHER" id="PTHR40761">
    <property type="entry name" value="CONSERVED INTEGRAL MEMBRANE ALANINE VALINE AND LEUCINE RICH PROTEIN-RELATED"/>
    <property type="match status" value="1"/>
</dbReference>
<keyword evidence="1" id="KW-0812">Transmembrane</keyword>
<accession>A0A939C3E6</accession>
<keyword evidence="1" id="KW-1133">Transmembrane helix</keyword>
<sequence>MSTVIAVVLALMSAVLAAVGTVMRHQATVRTGGIGRAWVLGAVVSVGAFALQAAALVMGEVLLVQPLIVLSVLFELFIQVWWTRRPATAWQWTCGAAVAVGVGIFVVFARPQPAVHGRQAWILDTVVIGFLLIVLTLYLTARRTRGNTSGLLFGLVAGSLFGLVAVQINSLSDPFRGLTQTLANPTLWICVLTGAAAIVAQQRAFGRGSLEVSYPAMVSAEPVVSMILSLAVLGEKLSSHSVGTYVGITGVAIMILGVVGLAQANAREERRAAAPRRVH</sequence>
<feature type="transmembrane region" description="Helical" evidence="1">
    <location>
        <begin position="245"/>
        <end position="262"/>
    </location>
</feature>
<feature type="transmembrane region" description="Helical" evidence="1">
    <location>
        <begin position="63"/>
        <end position="82"/>
    </location>
</feature>
<dbReference type="EMBL" id="JAERWL010000011">
    <property type="protein sequence ID" value="MBM9477555.1"/>
    <property type="molecule type" value="Genomic_DNA"/>
</dbReference>
<protein>
    <submittedName>
        <fullName evidence="2">DMT family transporter</fullName>
    </submittedName>
</protein>